<dbReference type="CDD" id="cd04433">
    <property type="entry name" value="AFD_class_I"/>
    <property type="match status" value="1"/>
</dbReference>
<feature type="domain" description="AMP-dependent synthetase/ligase" evidence="3">
    <location>
        <begin position="57"/>
        <end position="458"/>
    </location>
</feature>
<gene>
    <name evidence="5" type="ORF">MJAP1_000055</name>
</gene>
<dbReference type="Gene3D" id="3.30.300.30">
    <property type="match status" value="1"/>
</dbReference>
<reference evidence="5" key="1">
    <citation type="submission" date="2023-03" db="EMBL/GenBank/DDBJ databases">
        <title>Mating type loci evolution in Malassezia.</title>
        <authorList>
            <person name="Coelho M.A."/>
        </authorList>
    </citation>
    <scope>NUCLEOTIDE SEQUENCE</scope>
    <source>
        <strain evidence="5">CBS 9431</strain>
    </source>
</reference>
<dbReference type="PANTHER" id="PTHR43201:SF5">
    <property type="entry name" value="MEDIUM-CHAIN ACYL-COA LIGASE ACSF2, MITOCHONDRIAL"/>
    <property type="match status" value="1"/>
</dbReference>
<keyword evidence="2" id="KW-0436">Ligase</keyword>
<dbReference type="Pfam" id="PF00501">
    <property type="entry name" value="AMP-binding"/>
    <property type="match status" value="1"/>
</dbReference>
<evidence type="ECO:0000313" key="5">
    <source>
        <dbReference type="EMBL" id="WFD37113.1"/>
    </source>
</evidence>
<dbReference type="SUPFAM" id="SSF56801">
    <property type="entry name" value="Acetyl-CoA synthetase-like"/>
    <property type="match status" value="1"/>
</dbReference>
<dbReference type="InterPro" id="IPR025110">
    <property type="entry name" value="AMP-bd_C"/>
</dbReference>
<dbReference type="AlphaFoldDB" id="A0AAF0EU17"/>
<dbReference type="InterPro" id="IPR000873">
    <property type="entry name" value="AMP-dep_synth/lig_dom"/>
</dbReference>
<evidence type="ECO:0000256" key="2">
    <source>
        <dbReference type="ARBA" id="ARBA00022598"/>
    </source>
</evidence>
<dbReference type="GO" id="GO:0006631">
    <property type="term" value="P:fatty acid metabolic process"/>
    <property type="evidence" value="ECO:0007669"/>
    <property type="project" value="TreeGrafter"/>
</dbReference>
<feature type="domain" description="AMP-binding enzyme C-terminal" evidence="4">
    <location>
        <begin position="510"/>
        <end position="585"/>
    </location>
</feature>
<dbReference type="PROSITE" id="PS00455">
    <property type="entry name" value="AMP_BINDING"/>
    <property type="match status" value="1"/>
</dbReference>
<dbReference type="PANTHER" id="PTHR43201">
    <property type="entry name" value="ACYL-COA SYNTHETASE"/>
    <property type="match status" value="1"/>
</dbReference>
<evidence type="ECO:0000259" key="3">
    <source>
        <dbReference type="Pfam" id="PF00501"/>
    </source>
</evidence>
<dbReference type="EMBL" id="CP119958">
    <property type="protein sequence ID" value="WFD37113.1"/>
    <property type="molecule type" value="Genomic_DNA"/>
</dbReference>
<proteinExistence type="inferred from homology"/>
<dbReference type="GeneID" id="85223704"/>
<organism evidence="5 6">
    <name type="scientific">Malassezia japonica</name>
    <dbReference type="NCBI Taxonomy" id="223818"/>
    <lineage>
        <taxon>Eukaryota</taxon>
        <taxon>Fungi</taxon>
        <taxon>Dikarya</taxon>
        <taxon>Basidiomycota</taxon>
        <taxon>Ustilaginomycotina</taxon>
        <taxon>Malasseziomycetes</taxon>
        <taxon>Malasseziales</taxon>
        <taxon>Malasseziaceae</taxon>
        <taxon>Malassezia</taxon>
    </lineage>
</organism>
<dbReference type="Pfam" id="PF13193">
    <property type="entry name" value="AMP-binding_C"/>
    <property type="match status" value="1"/>
</dbReference>
<evidence type="ECO:0000256" key="1">
    <source>
        <dbReference type="ARBA" id="ARBA00006432"/>
    </source>
</evidence>
<protein>
    <submittedName>
        <fullName evidence="5">Uncharacterized protein</fullName>
    </submittedName>
</protein>
<sequence>MSESVPKQRGPAELDEQILKDPNCPVRFVSRHDGREGRQLDHGFQSLGDYWLQKSEQYGENDYVATERHRATYADVRRASTVLAHGLQRKYRVQAGERVAIVSRNTIEFVTIFWALQLVGAVAVPINGFQTPDVIAACVNMVGTKLAFVDDGAWKALREHFGAMFEGSAHDRADEPRLEHVIVVAGRDVSALPPRSERPWIAGRHADVRIHDWDDVMGSWQQYESAPPPDVRGISLDRPALIMFTSGTTSLPKAVVSTNDQVISSLFVSAWSVIRTIFSLLGMLPPPGSMPKRRALCMIPLFHVMGLHSVLINCTLSGDAFVMMYKFDVSLATMLIKREQVTSLIGIGFMVREIIKSGADLPSLSGFFVGGASSPSSLPGEAQRVGEITGGNGYGLTETNSGVLLNVGPSYAARPASVGIPPPMVDIRICDTSTGQFLPTGATGELLIRAPNVALGYYKDEKATRAAFRDDGFFCTGDIAMQDTDGSVYILDRAKDLIVRGGENISCSVVERALLNDTRVRDCAVLALPDEQLGERVAAICVVGADMRGKEQELVNLASTSLPRHAVPEYVWLVYKELPRTATGKVLKTTLRQELAAHVAAEQAAGAFRLLHHRGHL</sequence>
<dbReference type="Gene3D" id="3.40.50.12780">
    <property type="entry name" value="N-terminal domain of ligase-like"/>
    <property type="match status" value="1"/>
</dbReference>
<evidence type="ECO:0000313" key="6">
    <source>
        <dbReference type="Proteomes" id="UP001217754"/>
    </source>
</evidence>
<dbReference type="RefSeq" id="XP_060120010.1">
    <property type="nucleotide sequence ID" value="XM_060264027.1"/>
</dbReference>
<dbReference type="GO" id="GO:0031956">
    <property type="term" value="F:medium-chain fatty acid-CoA ligase activity"/>
    <property type="evidence" value="ECO:0007669"/>
    <property type="project" value="TreeGrafter"/>
</dbReference>
<name>A0AAF0EU17_9BASI</name>
<dbReference type="Proteomes" id="UP001217754">
    <property type="component" value="Chromosome 1"/>
</dbReference>
<evidence type="ECO:0000259" key="4">
    <source>
        <dbReference type="Pfam" id="PF13193"/>
    </source>
</evidence>
<accession>A0AAF0EU17</accession>
<dbReference type="InterPro" id="IPR020845">
    <property type="entry name" value="AMP-binding_CS"/>
</dbReference>
<dbReference type="InterPro" id="IPR042099">
    <property type="entry name" value="ANL_N_sf"/>
</dbReference>
<dbReference type="InterPro" id="IPR045851">
    <property type="entry name" value="AMP-bd_C_sf"/>
</dbReference>
<comment type="similarity">
    <text evidence="1">Belongs to the ATP-dependent AMP-binding enzyme family.</text>
</comment>
<keyword evidence="6" id="KW-1185">Reference proteome</keyword>